<keyword evidence="5 9" id="KW-0802">TPR repeat</keyword>
<evidence type="ECO:0000256" key="5">
    <source>
        <dbReference type="ARBA" id="ARBA00022803"/>
    </source>
</evidence>
<evidence type="ECO:0000313" key="12">
    <source>
        <dbReference type="EMBL" id="MBI2877948.1"/>
    </source>
</evidence>
<dbReference type="InterPro" id="IPR038063">
    <property type="entry name" value="Transpep_catalytic_dom"/>
</dbReference>
<dbReference type="Pfam" id="PF13432">
    <property type="entry name" value="TPR_16"/>
    <property type="match status" value="1"/>
</dbReference>
<dbReference type="InterPro" id="IPR005158">
    <property type="entry name" value="BTAD"/>
</dbReference>
<dbReference type="Gene3D" id="2.40.440.10">
    <property type="entry name" value="L,D-transpeptidase catalytic domain-like"/>
    <property type="match status" value="1"/>
</dbReference>
<gene>
    <name evidence="12" type="ORF">HYY20_13815</name>
</gene>
<dbReference type="InterPro" id="IPR032710">
    <property type="entry name" value="NTF2-like_dom_sf"/>
</dbReference>
<organism evidence="12 13">
    <name type="scientific">Tectimicrobiota bacterium</name>
    <dbReference type="NCBI Taxonomy" id="2528274"/>
    <lineage>
        <taxon>Bacteria</taxon>
        <taxon>Pseudomonadati</taxon>
        <taxon>Nitrospinota/Tectimicrobiota group</taxon>
        <taxon>Candidatus Tectimicrobiota</taxon>
    </lineage>
</organism>
<evidence type="ECO:0000256" key="7">
    <source>
        <dbReference type="ARBA" id="ARBA00022984"/>
    </source>
</evidence>
<dbReference type="SUPFAM" id="SSF48452">
    <property type="entry name" value="TPR-like"/>
    <property type="match status" value="2"/>
</dbReference>
<dbReference type="GO" id="GO:0071555">
    <property type="term" value="P:cell wall organization"/>
    <property type="evidence" value="ECO:0007669"/>
    <property type="project" value="UniProtKB-UniRule"/>
</dbReference>
<evidence type="ECO:0000256" key="3">
    <source>
        <dbReference type="ARBA" id="ARBA00022679"/>
    </source>
</evidence>
<dbReference type="GO" id="GO:0008360">
    <property type="term" value="P:regulation of cell shape"/>
    <property type="evidence" value="ECO:0007669"/>
    <property type="project" value="UniProtKB-UniRule"/>
</dbReference>
<comment type="caution">
    <text evidence="12">The sequence shown here is derived from an EMBL/GenBank/DDBJ whole genome shotgun (WGS) entry which is preliminary data.</text>
</comment>
<dbReference type="SMART" id="SM01043">
    <property type="entry name" value="BTAD"/>
    <property type="match status" value="1"/>
</dbReference>
<dbReference type="SUPFAM" id="SSF141523">
    <property type="entry name" value="L,D-transpeptidase catalytic domain-like"/>
    <property type="match status" value="1"/>
</dbReference>
<keyword evidence="7 10" id="KW-0573">Peptidoglycan synthesis</keyword>
<feature type="active site" description="Proton donor/acceptor" evidence="10">
    <location>
        <position position="417"/>
    </location>
</feature>
<feature type="repeat" description="TPR" evidence="9">
    <location>
        <begin position="68"/>
        <end position="101"/>
    </location>
</feature>
<dbReference type="Pfam" id="PF14559">
    <property type="entry name" value="TPR_19"/>
    <property type="match status" value="1"/>
</dbReference>
<dbReference type="Gene3D" id="3.10.450.50">
    <property type="match status" value="1"/>
</dbReference>
<name>A0A932FXU0_UNCTE</name>
<dbReference type="EMBL" id="JACPRF010000420">
    <property type="protein sequence ID" value="MBI2877948.1"/>
    <property type="molecule type" value="Genomic_DNA"/>
</dbReference>
<evidence type="ECO:0000313" key="13">
    <source>
        <dbReference type="Proteomes" id="UP000769766"/>
    </source>
</evidence>
<evidence type="ECO:0000256" key="4">
    <source>
        <dbReference type="ARBA" id="ARBA00022737"/>
    </source>
</evidence>
<dbReference type="InterPro" id="IPR011990">
    <property type="entry name" value="TPR-like_helical_dom_sf"/>
</dbReference>
<dbReference type="PROSITE" id="PS52029">
    <property type="entry name" value="LD_TPASE"/>
    <property type="match status" value="1"/>
</dbReference>
<dbReference type="InterPro" id="IPR005490">
    <property type="entry name" value="LD_TPept_cat_dom"/>
</dbReference>
<dbReference type="GO" id="GO:0004180">
    <property type="term" value="F:carboxypeptidase activity"/>
    <property type="evidence" value="ECO:0007669"/>
    <property type="project" value="UniProtKB-ARBA"/>
</dbReference>
<dbReference type="SUPFAM" id="SSF54427">
    <property type="entry name" value="NTF2-like"/>
    <property type="match status" value="1"/>
</dbReference>
<evidence type="ECO:0000256" key="8">
    <source>
        <dbReference type="ARBA" id="ARBA00023316"/>
    </source>
</evidence>
<keyword evidence="4" id="KW-0677">Repeat</keyword>
<feature type="domain" description="L,D-TPase catalytic" evidence="11">
    <location>
        <begin position="324"/>
        <end position="457"/>
    </location>
</feature>
<feature type="repeat" description="TPR" evidence="9">
    <location>
        <begin position="34"/>
        <end position="67"/>
    </location>
</feature>
<dbReference type="SMART" id="SM00028">
    <property type="entry name" value="TPR"/>
    <property type="match status" value="7"/>
</dbReference>
<reference evidence="12" key="1">
    <citation type="submission" date="2020-07" db="EMBL/GenBank/DDBJ databases">
        <title>Huge and variable diversity of episymbiotic CPR bacteria and DPANN archaea in groundwater ecosystems.</title>
        <authorList>
            <person name="He C.Y."/>
            <person name="Keren R."/>
            <person name="Whittaker M."/>
            <person name="Farag I.F."/>
            <person name="Doudna J."/>
            <person name="Cate J.H.D."/>
            <person name="Banfield J.F."/>
        </authorList>
    </citation>
    <scope>NUCLEOTIDE SEQUENCE</scope>
    <source>
        <strain evidence="12">NC_groundwater_672_Ag_B-0.1um_62_36</strain>
    </source>
</reference>
<keyword evidence="8 10" id="KW-0961">Cell wall biogenesis/degradation</keyword>
<accession>A0A932FXU0</accession>
<dbReference type="PANTHER" id="PTHR45586">
    <property type="entry name" value="TPR REPEAT-CONTAINING PROTEIN PA4667"/>
    <property type="match status" value="1"/>
</dbReference>
<dbReference type="InterPro" id="IPR056203">
    <property type="entry name" value="Cds6_C"/>
</dbReference>
<dbReference type="PROSITE" id="PS50005">
    <property type="entry name" value="TPR"/>
    <property type="match status" value="4"/>
</dbReference>
<protein>
    <submittedName>
        <fullName evidence="12">Tetratricopeptide repeat protein</fullName>
    </submittedName>
</protein>
<evidence type="ECO:0000256" key="2">
    <source>
        <dbReference type="ARBA" id="ARBA00005992"/>
    </source>
</evidence>
<dbReference type="Gene3D" id="1.25.40.10">
    <property type="entry name" value="Tetratricopeptide repeat domain"/>
    <property type="match status" value="3"/>
</dbReference>
<comment type="similarity">
    <text evidence="2">Belongs to the YkuD family.</text>
</comment>
<feature type="active site" description="Nucleophile" evidence="10">
    <location>
        <position position="432"/>
    </location>
</feature>
<sequence>MEKKTWRSIWGFGLMVGVLALLVASGSGADKSEYIQLFQRGEKFYAAGDYEGAIKELRQAVTLKPGLAKAHFLLGIIYARTGRNDLAREALTQVVKLEPQNALAHNHLGTVYRALGRFDLATQELQQAVRIDPNYEEALLNLARLYLDLAARQYEELLRLKPDNPELMQAYRKLLASDPNNPRARYYLARLLLKEGKEAEAIAEMEKVVGQEGVDQAEVHHSLGNSYHHLGQPDRAIVHLHKALELKETPQSHWVLGQAYEKRGDYGAAEREYQVAARLQPNDEEVKARLKELRSKRPALAAQLAPLDTLPDFLIGTEGGRGGHLLVVEKRSQRLLLYRCKEDTCQTAKTYRCSTGQKDGDKLQAGDRRTPEGVYFFTGILQDHTLLPRYGVRAFTMNYPNFIDRSQGKNGNGIWLHGTDKPRLPQTDTRGCVVLNNQDVLDLSRYIRLRETPIVIVDRVNLLPQGATQVERQKVKQLLSGWKEAWERKQLDDYIAYYADEFSSMGMDRQGWRQYKEKINQKVQQIQVTFSDLRILRQKGFLVVVFQQLYRSDQHSDRGIKRLYLRTNKEGQWKIWGEEWSALQGDGA</sequence>
<dbReference type="Proteomes" id="UP000769766">
    <property type="component" value="Unassembled WGS sequence"/>
</dbReference>
<evidence type="ECO:0000256" key="10">
    <source>
        <dbReference type="PROSITE-ProRule" id="PRU01373"/>
    </source>
</evidence>
<dbReference type="GO" id="GO:0009252">
    <property type="term" value="P:peptidoglycan biosynthetic process"/>
    <property type="evidence" value="ECO:0007669"/>
    <property type="project" value="UniProtKB-KW"/>
</dbReference>
<keyword evidence="6 10" id="KW-0133">Cell shape</keyword>
<dbReference type="InterPro" id="IPR019734">
    <property type="entry name" value="TPR_rpt"/>
</dbReference>
<dbReference type="Pfam" id="PF13414">
    <property type="entry name" value="TPR_11"/>
    <property type="match status" value="2"/>
</dbReference>
<feature type="repeat" description="TPR" evidence="9">
    <location>
        <begin position="102"/>
        <end position="135"/>
    </location>
</feature>
<dbReference type="Pfam" id="PF24125">
    <property type="entry name" value="Cds6_C"/>
    <property type="match status" value="1"/>
</dbReference>
<keyword evidence="3" id="KW-0808">Transferase</keyword>
<evidence type="ECO:0000259" key="11">
    <source>
        <dbReference type="PROSITE" id="PS52029"/>
    </source>
</evidence>
<comment type="pathway">
    <text evidence="1 10">Cell wall biogenesis; peptidoglycan biosynthesis.</text>
</comment>
<dbReference type="PANTHER" id="PTHR45586:SF1">
    <property type="entry name" value="LIPOPOLYSACCHARIDE ASSEMBLY PROTEIN B"/>
    <property type="match status" value="1"/>
</dbReference>
<evidence type="ECO:0000256" key="1">
    <source>
        <dbReference type="ARBA" id="ARBA00004752"/>
    </source>
</evidence>
<dbReference type="Pfam" id="PF03734">
    <property type="entry name" value="YkuD"/>
    <property type="match status" value="1"/>
</dbReference>
<dbReference type="PROSITE" id="PS50293">
    <property type="entry name" value="TPR_REGION"/>
    <property type="match status" value="1"/>
</dbReference>
<evidence type="ECO:0000256" key="9">
    <source>
        <dbReference type="PROSITE-ProRule" id="PRU00339"/>
    </source>
</evidence>
<dbReference type="GO" id="GO:0016740">
    <property type="term" value="F:transferase activity"/>
    <property type="evidence" value="ECO:0007669"/>
    <property type="project" value="UniProtKB-KW"/>
</dbReference>
<dbReference type="AlphaFoldDB" id="A0A932FXU0"/>
<dbReference type="CDD" id="cd16913">
    <property type="entry name" value="YkuD_like"/>
    <property type="match status" value="1"/>
</dbReference>
<dbReference type="InterPro" id="IPR051012">
    <property type="entry name" value="CellSynth/LPSAsmb/PSIAsmb"/>
</dbReference>
<proteinExistence type="inferred from homology"/>
<feature type="repeat" description="TPR" evidence="9">
    <location>
        <begin position="250"/>
        <end position="283"/>
    </location>
</feature>
<evidence type="ECO:0000256" key="6">
    <source>
        <dbReference type="ARBA" id="ARBA00022960"/>
    </source>
</evidence>